<dbReference type="InterPro" id="IPR043136">
    <property type="entry name" value="B30.2/SPRY_sf"/>
</dbReference>
<dbReference type="OrthoDB" id="25503at2759"/>
<dbReference type="Pfam" id="PF00622">
    <property type="entry name" value="SPRY"/>
    <property type="match status" value="1"/>
</dbReference>
<dbReference type="EMBL" id="OV725078">
    <property type="protein sequence ID" value="CAH1393367.1"/>
    <property type="molecule type" value="Genomic_DNA"/>
</dbReference>
<dbReference type="InterPro" id="IPR001870">
    <property type="entry name" value="B30.2/SPRY"/>
</dbReference>
<dbReference type="InterPro" id="IPR050618">
    <property type="entry name" value="Ubq-SigPath_Reg"/>
</dbReference>
<protein>
    <recommendedName>
        <fullName evidence="1">B30.2/SPRY domain-containing protein</fullName>
    </recommendedName>
</protein>
<dbReference type="AlphaFoldDB" id="A0A9P0E6X3"/>
<dbReference type="InterPro" id="IPR013320">
    <property type="entry name" value="ConA-like_dom_sf"/>
</dbReference>
<evidence type="ECO:0000259" key="1">
    <source>
        <dbReference type="PROSITE" id="PS50188"/>
    </source>
</evidence>
<accession>A0A9P0E6X3</accession>
<evidence type="ECO:0000313" key="3">
    <source>
        <dbReference type="Proteomes" id="UP001152798"/>
    </source>
</evidence>
<dbReference type="InterPro" id="IPR003877">
    <property type="entry name" value="SPRY_dom"/>
</dbReference>
<dbReference type="PANTHER" id="PTHR12864">
    <property type="entry name" value="RAN BINDING PROTEIN 9-RELATED"/>
    <property type="match status" value="1"/>
</dbReference>
<reference evidence="2" key="1">
    <citation type="submission" date="2022-01" db="EMBL/GenBank/DDBJ databases">
        <authorList>
            <person name="King R."/>
        </authorList>
    </citation>
    <scope>NUCLEOTIDE SEQUENCE</scope>
</reference>
<name>A0A9P0E6X3_NEZVI</name>
<feature type="domain" description="B30.2/SPRY" evidence="1">
    <location>
        <begin position="1"/>
        <end position="232"/>
    </location>
</feature>
<dbReference type="CDD" id="cd12908">
    <property type="entry name" value="SPRYD3"/>
    <property type="match status" value="1"/>
</dbReference>
<dbReference type="Gene3D" id="2.60.120.920">
    <property type="match status" value="1"/>
</dbReference>
<proteinExistence type="predicted"/>
<dbReference type="SMART" id="SM00449">
    <property type="entry name" value="SPRY"/>
    <property type="match status" value="1"/>
</dbReference>
<dbReference type="SUPFAM" id="SSF49899">
    <property type="entry name" value="Concanavalin A-like lectins/glucanases"/>
    <property type="match status" value="1"/>
</dbReference>
<evidence type="ECO:0000313" key="2">
    <source>
        <dbReference type="EMBL" id="CAH1393367.1"/>
    </source>
</evidence>
<gene>
    <name evidence="2" type="ORF">NEZAVI_LOCUS4049</name>
</gene>
<dbReference type="Proteomes" id="UP001152798">
    <property type="component" value="Chromosome 2"/>
</dbReference>
<dbReference type="PROSITE" id="PS50188">
    <property type="entry name" value="B302_SPRY"/>
    <property type="match status" value="1"/>
</dbReference>
<sequence>MEYEFDHLLQKQVYDDMVMAVDSNEEDWCRMHDFVITNGQILEYTGHGLTILDVGFAQARNPLNTTFHYFEIQIIDPGENCYIAIGLTQKDYPKNRHPGWDEGSIAYHADDGKIFIGSGVGEDFGPRCQKGDILGCGISFANYVNSFSDLMFQDRDNCEWSDESSSDYDMTSDDVISSLKTKSRKRVEVFFTRNGSNLGVRRVEMPESGFYPSVGMLSINEKVRVNLRPLTG</sequence>
<dbReference type="InterPro" id="IPR035783">
    <property type="entry name" value="SPRYD3_SPRY"/>
</dbReference>
<organism evidence="2 3">
    <name type="scientific">Nezara viridula</name>
    <name type="common">Southern green stink bug</name>
    <name type="synonym">Cimex viridulus</name>
    <dbReference type="NCBI Taxonomy" id="85310"/>
    <lineage>
        <taxon>Eukaryota</taxon>
        <taxon>Metazoa</taxon>
        <taxon>Ecdysozoa</taxon>
        <taxon>Arthropoda</taxon>
        <taxon>Hexapoda</taxon>
        <taxon>Insecta</taxon>
        <taxon>Pterygota</taxon>
        <taxon>Neoptera</taxon>
        <taxon>Paraneoptera</taxon>
        <taxon>Hemiptera</taxon>
        <taxon>Heteroptera</taxon>
        <taxon>Panheteroptera</taxon>
        <taxon>Pentatomomorpha</taxon>
        <taxon>Pentatomoidea</taxon>
        <taxon>Pentatomidae</taxon>
        <taxon>Pentatominae</taxon>
        <taxon>Nezara</taxon>
    </lineage>
</organism>
<keyword evidence="3" id="KW-1185">Reference proteome</keyword>